<dbReference type="Proteomes" id="UP001176941">
    <property type="component" value="Chromosome 5"/>
</dbReference>
<accession>A0ABN8ZVB3</accession>
<evidence type="ECO:0000313" key="2">
    <source>
        <dbReference type="EMBL" id="CAI9176116.1"/>
    </source>
</evidence>
<dbReference type="EMBL" id="OX459941">
    <property type="protein sequence ID" value="CAI9176116.1"/>
    <property type="molecule type" value="Genomic_DNA"/>
</dbReference>
<gene>
    <name evidence="2" type="ORF">MRATA1EN1_LOCUS25078</name>
</gene>
<feature type="region of interest" description="Disordered" evidence="1">
    <location>
        <begin position="1"/>
        <end position="28"/>
    </location>
</feature>
<keyword evidence="3" id="KW-1185">Reference proteome</keyword>
<protein>
    <submittedName>
        <fullName evidence="2">Uncharacterized protein</fullName>
    </submittedName>
</protein>
<sequence>MPRRAQSSELARHRHLRGQSLPPRPRNTAITCQNENTATCVYAKTTAITAQRLSGLCPPTPLALTADPCSLTLHAAPRLRACGCLTAPPRLGRLRPLPLRGCCRDAGRQGVSPRLDCFLSLSPSPHFLPYKTAPKPGSACRWNHEGLTGLLFQGRALSRWGVDIHSQLDAGPAEHTLPAAASGILRLPASSLPLCSGSAEEQLCF</sequence>
<organism evidence="2 3">
    <name type="scientific">Rangifer tarandus platyrhynchus</name>
    <name type="common">Svalbard reindeer</name>
    <dbReference type="NCBI Taxonomy" id="3082113"/>
    <lineage>
        <taxon>Eukaryota</taxon>
        <taxon>Metazoa</taxon>
        <taxon>Chordata</taxon>
        <taxon>Craniata</taxon>
        <taxon>Vertebrata</taxon>
        <taxon>Euteleostomi</taxon>
        <taxon>Mammalia</taxon>
        <taxon>Eutheria</taxon>
        <taxon>Laurasiatheria</taxon>
        <taxon>Artiodactyla</taxon>
        <taxon>Ruminantia</taxon>
        <taxon>Pecora</taxon>
        <taxon>Cervidae</taxon>
        <taxon>Odocoileinae</taxon>
        <taxon>Rangifer</taxon>
    </lineage>
</organism>
<evidence type="ECO:0000256" key="1">
    <source>
        <dbReference type="SAM" id="MobiDB-lite"/>
    </source>
</evidence>
<reference evidence="2" key="1">
    <citation type="submission" date="2023-04" db="EMBL/GenBank/DDBJ databases">
        <authorList>
            <consortium name="ELIXIR-Norway"/>
        </authorList>
    </citation>
    <scope>NUCLEOTIDE SEQUENCE [LARGE SCALE GENOMIC DNA]</scope>
</reference>
<proteinExistence type="predicted"/>
<name>A0ABN8ZVB3_RANTA</name>
<evidence type="ECO:0000313" key="3">
    <source>
        <dbReference type="Proteomes" id="UP001176941"/>
    </source>
</evidence>